<keyword evidence="2" id="KW-1185">Reference proteome</keyword>
<evidence type="ECO:0000313" key="2">
    <source>
        <dbReference type="Proteomes" id="UP001519667"/>
    </source>
</evidence>
<organism evidence="1 2">
    <name type="scientific">Metapseudomonas boanensis</name>
    <dbReference type="NCBI Taxonomy" id="2822138"/>
    <lineage>
        <taxon>Bacteria</taxon>
        <taxon>Pseudomonadati</taxon>
        <taxon>Pseudomonadota</taxon>
        <taxon>Gammaproteobacteria</taxon>
        <taxon>Pseudomonadales</taxon>
        <taxon>Pseudomonadaceae</taxon>
        <taxon>Metapseudomonas</taxon>
    </lineage>
</organism>
<dbReference type="InterPro" id="IPR023534">
    <property type="entry name" value="Rof/RNase_P-like"/>
</dbReference>
<dbReference type="Pfam" id="PF07073">
    <property type="entry name" value="ROF"/>
    <property type="match status" value="1"/>
</dbReference>
<proteinExistence type="predicted"/>
<dbReference type="Gene3D" id="2.30.30.400">
    <property type="entry name" value="Rof-like"/>
    <property type="match status" value="1"/>
</dbReference>
<sequence length="91" mass="10176">MTEEYLPLSCDLYDYIEIACLHRYQLHIELAGGGRLDARAVTTLTTPDKEEFLIVQNEGGQEHLRLDQIIAITPLTEGASFGRVLLGNQIC</sequence>
<reference evidence="1 2" key="1">
    <citation type="submission" date="2021-04" db="EMBL/GenBank/DDBJ databases">
        <title>Pseudomonas boanensis sp. nov., a bacterium isolated from river water used for household purposes in Boane District, Mozambique.</title>
        <authorList>
            <person name="Nicklasson M."/>
            <person name="Martin-Rodriguez A.J."/>
            <person name="Thorell K."/>
            <person name="Neves L."/>
            <person name="Mussagy A."/>
            <person name="Rydberg H.A."/>
            <person name="Hernroth B."/>
            <person name="Svensson-Stadler L."/>
            <person name="Sjoling A."/>
        </authorList>
    </citation>
    <scope>NUCLEOTIDE SEQUENCE [LARGE SCALE GENOMIC DNA]</scope>
    <source>
        <strain evidence="1 2">DB1</strain>
    </source>
</reference>
<dbReference type="Proteomes" id="UP001519667">
    <property type="component" value="Unassembled WGS sequence"/>
</dbReference>
<dbReference type="InterPro" id="IPR038626">
    <property type="entry name" value="Rof-like_sf"/>
</dbReference>
<dbReference type="EMBL" id="JAGTIS010000008">
    <property type="protein sequence ID" value="MBT8767621.1"/>
    <property type="molecule type" value="Genomic_DNA"/>
</dbReference>
<name>A0ABS5XIV0_9GAMM</name>
<comment type="caution">
    <text evidence="1">The sequence shown here is derived from an EMBL/GenBank/DDBJ whole genome shotgun (WGS) entry which is preliminary data.</text>
</comment>
<dbReference type="InterPro" id="IPR009778">
    <property type="entry name" value="ROF"/>
</dbReference>
<dbReference type="RefSeq" id="WP_215376820.1">
    <property type="nucleotide sequence ID" value="NZ_JAGTIS010000008.1"/>
</dbReference>
<accession>A0ABS5XIV0</accession>
<dbReference type="SUPFAM" id="SSF101744">
    <property type="entry name" value="Rof/RNase P subunit-like"/>
    <property type="match status" value="1"/>
</dbReference>
<evidence type="ECO:0000313" key="1">
    <source>
        <dbReference type="EMBL" id="MBT8767621.1"/>
    </source>
</evidence>
<gene>
    <name evidence="1" type="ORF">J7302_16030</name>
</gene>
<protein>
    <submittedName>
        <fullName evidence="1">Rho-binding antiterminator</fullName>
    </submittedName>
</protein>